<accession>A0A833RCX9</accession>
<name>A0A833RCX9_9HYME</name>
<reference evidence="1" key="1">
    <citation type="submission" date="2019-11" db="EMBL/GenBank/DDBJ databases">
        <title>The nuclear and mitochondrial genomes of Frieseomelitta varia - a highly eusocial stingless bee (Meliponini) with a permanently sterile worker caste.</title>
        <authorList>
            <person name="Freitas F.C.P."/>
            <person name="Lourenco A.P."/>
            <person name="Nunes F.M.F."/>
            <person name="Paschoal A.R."/>
            <person name="Abreu F.C.P."/>
            <person name="Barbin F.O."/>
            <person name="Bataglia L."/>
            <person name="Cardoso-Junior C.A.M."/>
            <person name="Cervoni M.S."/>
            <person name="Silva S.R."/>
            <person name="Dalarmi F."/>
            <person name="Del Lama M.A."/>
            <person name="Depintor T.S."/>
            <person name="Ferreira K.M."/>
            <person name="Goria P.S."/>
            <person name="Jaskot M.C."/>
            <person name="Lago D.C."/>
            <person name="Luna-Lucena D."/>
            <person name="Moda L.M."/>
            <person name="Nascimento L."/>
            <person name="Pedrino M."/>
            <person name="Rabico F.O."/>
            <person name="Sanches F.C."/>
            <person name="Santos D.E."/>
            <person name="Santos C.G."/>
            <person name="Vieira J."/>
            <person name="Lopes T.F."/>
            <person name="Barchuk A.R."/>
            <person name="Hartfelder K."/>
            <person name="Simoes Z.L.P."/>
            <person name="Bitondi M.M.G."/>
            <person name="Pinheiro D.G."/>
        </authorList>
    </citation>
    <scope>NUCLEOTIDE SEQUENCE</scope>
    <source>
        <strain evidence="1">USP_RPSP 00005682</strain>
        <tissue evidence="1">Whole individual</tissue>
    </source>
</reference>
<keyword evidence="2" id="KW-1185">Reference proteome</keyword>
<gene>
    <name evidence="1" type="ORF">E2986_10780</name>
</gene>
<organism evidence="1 2">
    <name type="scientific">Frieseomelitta varia</name>
    <dbReference type="NCBI Taxonomy" id="561572"/>
    <lineage>
        <taxon>Eukaryota</taxon>
        <taxon>Metazoa</taxon>
        <taxon>Ecdysozoa</taxon>
        <taxon>Arthropoda</taxon>
        <taxon>Hexapoda</taxon>
        <taxon>Insecta</taxon>
        <taxon>Pterygota</taxon>
        <taxon>Neoptera</taxon>
        <taxon>Endopterygota</taxon>
        <taxon>Hymenoptera</taxon>
        <taxon>Apocrita</taxon>
        <taxon>Aculeata</taxon>
        <taxon>Apoidea</taxon>
        <taxon>Anthophila</taxon>
        <taxon>Apidae</taxon>
        <taxon>Frieseomelitta</taxon>
    </lineage>
</organism>
<evidence type="ECO:0000313" key="2">
    <source>
        <dbReference type="Proteomes" id="UP000655588"/>
    </source>
</evidence>
<protein>
    <submittedName>
        <fullName evidence="1">Uncharacterized protein</fullName>
    </submittedName>
</protein>
<dbReference type="Proteomes" id="UP000655588">
    <property type="component" value="Unassembled WGS sequence"/>
</dbReference>
<comment type="caution">
    <text evidence="1">The sequence shown here is derived from an EMBL/GenBank/DDBJ whole genome shotgun (WGS) entry which is preliminary data.</text>
</comment>
<proteinExistence type="predicted"/>
<sequence>MCDFFNRIVTFEITDYAITVRLIYIGLLFDFILLQVHDNESHNKVLTTTSSETLVYHKVHCAPYTEEVCSIGSGASVYRVQALALVVLAVLARYFTAEGFTGNWMETKSKCLRDIEVPSAAFRRIYIYKFKQIETKTPELLTSIKINTARSTVSIDCDIYNSKSNSTFIVRFASCSANNPSGTTRSKLTLSQ</sequence>
<evidence type="ECO:0000313" key="1">
    <source>
        <dbReference type="EMBL" id="KAF3421089.1"/>
    </source>
</evidence>
<dbReference type="AlphaFoldDB" id="A0A833RCX9"/>
<dbReference type="EMBL" id="WNWW01000887">
    <property type="protein sequence ID" value="KAF3421089.1"/>
    <property type="molecule type" value="Genomic_DNA"/>
</dbReference>